<gene>
    <name evidence="1" type="ORF">FA95DRAFT_1564887</name>
</gene>
<proteinExistence type="predicted"/>
<keyword evidence="2" id="KW-1185">Reference proteome</keyword>
<protein>
    <submittedName>
        <fullName evidence="1">Uncharacterized protein</fullName>
    </submittedName>
</protein>
<sequence length="94" mass="10701">MRFLSFTGLATLAVLASFAHALPVPVDERTVGPSHVFFPPPHTYEADVPTPEELNVRQCPWMERSPRTKEENIDRRAAVTRSVDCWRMRGPKLL</sequence>
<dbReference type="EMBL" id="MU276093">
    <property type="protein sequence ID" value="KAI0041936.1"/>
    <property type="molecule type" value="Genomic_DNA"/>
</dbReference>
<organism evidence="1 2">
    <name type="scientific">Auriscalpium vulgare</name>
    <dbReference type="NCBI Taxonomy" id="40419"/>
    <lineage>
        <taxon>Eukaryota</taxon>
        <taxon>Fungi</taxon>
        <taxon>Dikarya</taxon>
        <taxon>Basidiomycota</taxon>
        <taxon>Agaricomycotina</taxon>
        <taxon>Agaricomycetes</taxon>
        <taxon>Russulales</taxon>
        <taxon>Auriscalpiaceae</taxon>
        <taxon>Auriscalpium</taxon>
    </lineage>
</organism>
<evidence type="ECO:0000313" key="1">
    <source>
        <dbReference type="EMBL" id="KAI0041936.1"/>
    </source>
</evidence>
<reference evidence="1" key="1">
    <citation type="submission" date="2021-02" db="EMBL/GenBank/DDBJ databases">
        <authorList>
            <consortium name="DOE Joint Genome Institute"/>
            <person name="Ahrendt S."/>
            <person name="Looney B.P."/>
            <person name="Miyauchi S."/>
            <person name="Morin E."/>
            <person name="Drula E."/>
            <person name="Courty P.E."/>
            <person name="Chicoki N."/>
            <person name="Fauchery L."/>
            <person name="Kohler A."/>
            <person name="Kuo A."/>
            <person name="Labutti K."/>
            <person name="Pangilinan J."/>
            <person name="Lipzen A."/>
            <person name="Riley R."/>
            <person name="Andreopoulos W."/>
            <person name="He G."/>
            <person name="Johnson J."/>
            <person name="Barry K.W."/>
            <person name="Grigoriev I.V."/>
            <person name="Nagy L."/>
            <person name="Hibbett D."/>
            <person name="Henrissat B."/>
            <person name="Matheny P.B."/>
            <person name="Labbe J."/>
            <person name="Martin F."/>
        </authorList>
    </citation>
    <scope>NUCLEOTIDE SEQUENCE</scope>
    <source>
        <strain evidence="1">FP105234-sp</strain>
    </source>
</reference>
<name>A0ACB8RCN7_9AGAM</name>
<accession>A0ACB8RCN7</accession>
<comment type="caution">
    <text evidence="1">The sequence shown here is derived from an EMBL/GenBank/DDBJ whole genome shotgun (WGS) entry which is preliminary data.</text>
</comment>
<dbReference type="Proteomes" id="UP000814033">
    <property type="component" value="Unassembled WGS sequence"/>
</dbReference>
<reference evidence="1" key="2">
    <citation type="journal article" date="2022" name="New Phytol.">
        <title>Evolutionary transition to the ectomycorrhizal habit in the genomes of a hyperdiverse lineage of mushroom-forming fungi.</title>
        <authorList>
            <person name="Looney B."/>
            <person name="Miyauchi S."/>
            <person name="Morin E."/>
            <person name="Drula E."/>
            <person name="Courty P.E."/>
            <person name="Kohler A."/>
            <person name="Kuo A."/>
            <person name="LaButti K."/>
            <person name="Pangilinan J."/>
            <person name="Lipzen A."/>
            <person name="Riley R."/>
            <person name="Andreopoulos W."/>
            <person name="He G."/>
            <person name="Johnson J."/>
            <person name="Nolan M."/>
            <person name="Tritt A."/>
            <person name="Barry K.W."/>
            <person name="Grigoriev I.V."/>
            <person name="Nagy L.G."/>
            <person name="Hibbett D."/>
            <person name="Henrissat B."/>
            <person name="Matheny P.B."/>
            <person name="Labbe J."/>
            <person name="Martin F.M."/>
        </authorList>
    </citation>
    <scope>NUCLEOTIDE SEQUENCE</scope>
    <source>
        <strain evidence="1">FP105234-sp</strain>
    </source>
</reference>
<evidence type="ECO:0000313" key="2">
    <source>
        <dbReference type="Proteomes" id="UP000814033"/>
    </source>
</evidence>